<protein>
    <submittedName>
        <fullName evidence="1">Uncharacterized protein</fullName>
    </submittedName>
</protein>
<comment type="caution">
    <text evidence="1">The sequence shown here is derived from an EMBL/GenBank/DDBJ whole genome shotgun (WGS) entry which is preliminary data.</text>
</comment>
<accession>A0ABQ5K905</accession>
<gene>
    <name evidence="1" type="ORF">ADUPG1_005125</name>
</gene>
<organism evidence="1 2">
    <name type="scientific">Aduncisulcus paluster</name>
    <dbReference type="NCBI Taxonomy" id="2918883"/>
    <lineage>
        <taxon>Eukaryota</taxon>
        <taxon>Metamonada</taxon>
        <taxon>Carpediemonas-like organisms</taxon>
        <taxon>Aduncisulcus</taxon>
    </lineage>
</organism>
<evidence type="ECO:0000313" key="1">
    <source>
        <dbReference type="EMBL" id="GKT29038.1"/>
    </source>
</evidence>
<name>A0ABQ5K905_9EUKA</name>
<evidence type="ECO:0000313" key="2">
    <source>
        <dbReference type="Proteomes" id="UP001057375"/>
    </source>
</evidence>
<dbReference type="Proteomes" id="UP001057375">
    <property type="component" value="Unassembled WGS sequence"/>
</dbReference>
<dbReference type="EMBL" id="BQXS01008101">
    <property type="protein sequence ID" value="GKT29038.1"/>
    <property type="molecule type" value="Genomic_DNA"/>
</dbReference>
<reference evidence="1" key="1">
    <citation type="submission" date="2022-03" db="EMBL/GenBank/DDBJ databases">
        <title>Draft genome sequence of Aduncisulcus paluster, a free-living microaerophilic Fornicata.</title>
        <authorList>
            <person name="Yuyama I."/>
            <person name="Kume K."/>
            <person name="Tamura T."/>
            <person name="Inagaki Y."/>
            <person name="Hashimoto T."/>
        </authorList>
    </citation>
    <scope>NUCLEOTIDE SEQUENCE</scope>
    <source>
        <strain evidence="1">NY0171</strain>
    </source>
</reference>
<feature type="non-terminal residue" evidence="1">
    <location>
        <position position="136"/>
    </location>
</feature>
<feature type="non-terminal residue" evidence="1">
    <location>
        <position position="1"/>
    </location>
</feature>
<proteinExistence type="predicted"/>
<keyword evidence="2" id="KW-1185">Reference proteome</keyword>
<sequence>ETIDLSKDWSEERKTSFQQLPDNHKSVDIYVKGITDNIKEVVESSKKHLEIEKVATEAPLIDSGTFIMIKRYPEPQKMQFPWEGPYKIVEKTSDVEYCIESLLGARRYIHVDDIKVLGKDIDLDKAMNSLVQEIRI</sequence>